<evidence type="ECO:0000256" key="2">
    <source>
        <dbReference type="ARBA" id="ARBA00023172"/>
    </source>
</evidence>
<keyword evidence="1" id="KW-0238">DNA-binding</keyword>
<dbReference type="PANTHER" id="PTHR30349">
    <property type="entry name" value="PHAGE INTEGRASE-RELATED"/>
    <property type="match status" value="1"/>
</dbReference>
<organism evidence="5">
    <name type="scientific">freshwater metagenome</name>
    <dbReference type="NCBI Taxonomy" id="449393"/>
    <lineage>
        <taxon>unclassified sequences</taxon>
        <taxon>metagenomes</taxon>
        <taxon>ecological metagenomes</taxon>
    </lineage>
</organism>
<sequence length="365" mass="40870">MASIERRSGGYRVRYRDPAGHNRSRTFKRKVDAERFAREVEVDMDRGAWIDPKGADIALAAWVETFVAMSASLSPTTIETYRRDLDKYVLPAFGSRRLGQLRAEDIERWLNDEIVAGIASSSVHRHYRTLRRVLQAAVEKERLLTNPCNRVRPPKVTTRKMTVLDWDQCLTVAEATSPRYRAMIYLALDSGMRWSELVGLRRSQVDLLRRKVRVTEQLVELSDRTRLRKEPKTTAGVRSITISKLTAGMLASHLEAFGRADADSLVFTTAAGTPISHSSFQTHHFKPALKAAGVEARFHDLRHTSVALAIAAGAHPKAIQVRMGHSSITVTLDRYGHLFPELDEAIADAFNEGWRAARAAAGMVA</sequence>
<reference evidence="5" key="1">
    <citation type="submission" date="2020-05" db="EMBL/GenBank/DDBJ databases">
        <authorList>
            <person name="Chiriac C."/>
            <person name="Salcher M."/>
            <person name="Ghai R."/>
            <person name="Kavagutti S V."/>
        </authorList>
    </citation>
    <scope>NUCLEOTIDE SEQUENCE</scope>
</reference>
<dbReference type="GO" id="GO:0006310">
    <property type="term" value="P:DNA recombination"/>
    <property type="evidence" value="ECO:0007669"/>
    <property type="project" value="UniProtKB-KW"/>
</dbReference>
<dbReference type="Pfam" id="PF00589">
    <property type="entry name" value="Phage_integrase"/>
    <property type="match status" value="1"/>
</dbReference>
<protein>
    <submittedName>
        <fullName evidence="5">Unannotated protein</fullName>
    </submittedName>
</protein>
<dbReference type="PROSITE" id="PS51898">
    <property type="entry name" value="TYR_RECOMBINASE"/>
    <property type="match status" value="1"/>
</dbReference>
<name>A0A6J6F0A5_9ZZZZ</name>
<dbReference type="CDD" id="cd01189">
    <property type="entry name" value="INT_ICEBs1_C_like"/>
    <property type="match status" value="1"/>
</dbReference>
<dbReference type="InterPro" id="IPR010998">
    <property type="entry name" value="Integrase_recombinase_N"/>
</dbReference>
<feature type="domain" description="Core-binding (CB)" evidence="4">
    <location>
        <begin position="57"/>
        <end position="138"/>
    </location>
</feature>
<dbReference type="InterPro" id="IPR053876">
    <property type="entry name" value="Phage_int_M"/>
</dbReference>
<dbReference type="InterPro" id="IPR013762">
    <property type="entry name" value="Integrase-like_cat_sf"/>
</dbReference>
<evidence type="ECO:0000256" key="1">
    <source>
        <dbReference type="ARBA" id="ARBA00023125"/>
    </source>
</evidence>
<dbReference type="GO" id="GO:0015074">
    <property type="term" value="P:DNA integration"/>
    <property type="evidence" value="ECO:0007669"/>
    <property type="project" value="UniProtKB-KW"/>
</dbReference>
<dbReference type="InterPro" id="IPR002104">
    <property type="entry name" value="Integrase_catalytic"/>
</dbReference>
<dbReference type="PROSITE" id="PS51900">
    <property type="entry name" value="CB"/>
    <property type="match status" value="1"/>
</dbReference>
<dbReference type="SUPFAM" id="SSF56349">
    <property type="entry name" value="DNA breaking-rejoining enzymes"/>
    <property type="match status" value="1"/>
</dbReference>
<gene>
    <name evidence="5" type="ORF">UFOPK1493_03027</name>
</gene>
<dbReference type="InterPro" id="IPR011010">
    <property type="entry name" value="DNA_brk_join_enz"/>
</dbReference>
<feature type="domain" description="Tyr recombinase" evidence="3">
    <location>
        <begin position="156"/>
        <end position="348"/>
    </location>
</feature>
<dbReference type="InterPro" id="IPR044068">
    <property type="entry name" value="CB"/>
</dbReference>
<dbReference type="Pfam" id="PF22022">
    <property type="entry name" value="Phage_int_M"/>
    <property type="match status" value="1"/>
</dbReference>
<dbReference type="EMBL" id="CAEZSR010000149">
    <property type="protein sequence ID" value="CAB4580403.1"/>
    <property type="molecule type" value="Genomic_DNA"/>
</dbReference>
<accession>A0A6J6F0A5</accession>
<dbReference type="InterPro" id="IPR050090">
    <property type="entry name" value="Tyrosine_recombinase_XerCD"/>
</dbReference>
<evidence type="ECO:0000313" key="5">
    <source>
        <dbReference type="EMBL" id="CAB4580403.1"/>
    </source>
</evidence>
<dbReference type="AlphaFoldDB" id="A0A6J6F0A5"/>
<evidence type="ECO:0000259" key="3">
    <source>
        <dbReference type="PROSITE" id="PS51898"/>
    </source>
</evidence>
<dbReference type="PANTHER" id="PTHR30349:SF41">
    <property type="entry name" value="INTEGRASE_RECOMBINASE PROTEIN MJ0367-RELATED"/>
    <property type="match status" value="1"/>
</dbReference>
<dbReference type="Gene3D" id="1.10.150.130">
    <property type="match status" value="1"/>
</dbReference>
<keyword evidence="2" id="KW-0233">DNA recombination</keyword>
<evidence type="ECO:0000259" key="4">
    <source>
        <dbReference type="PROSITE" id="PS51900"/>
    </source>
</evidence>
<proteinExistence type="predicted"/>
<dbReference type="GO" id="GO:0003677">
    <property type="term" value="F:DNA binding"/>
    <property type="evidence" value="ECO:0007669"/>
    <property type="project" value="UniProtKB-KW"/>
</dbReference>
<dbReference type="Gene3D" id="1.10.443.10">
    <property type="entry name" value="Intergrase catalytic core"/>
    <property type="match status" value="1"/>
</dbReference>